<reference evidence="3" key="1">
    <citation type="journal article" date="2016" name="Nat. Commun.">
        <title>The Gonium pectorale genome demonstrates co-option of cell cycle regulation during the evolution of multicellularity.</title>
        <authorList>
            <person name="Hanschen E.R."/>
            <person name="Marriage T.N."/>
            <person name="Ferris P.J."/>
            <person name="Hamaji T."/>
            <person name="Toyoda A."/>
            <person name="Fujiyama A."/>
            <person name="Neme R."/>
            <person name="Noguchi H."/>
            <person name="Minakuchi Y."/>
            <person name="Suzuki M."/>
            <person name="Kawai-Toyooka H."/>
            <person name="Smith D.R."/>
            <person name="Sparks H."/>
            <person name="Anderson J."/>
            <person name="Bakaric R."/>
            <person name="Luria V."/>
            <person name="Karger A."/>
            <person name="Kirschner M.W."/>
            <person name="Durand P.M."/>
            <person name="Michod R.E."/>
            <person name="Nozaki H."/>
            <person name="Olson B.J."/>
        </authorList>
    </citation>
    <scope>NUCLEOTIDE SEQUENCE [LARGE SCALE GENOMIC DNA]</scope>
    <source>
        <strain evidence="3">NIES-2863</strain>
    </source>
</reference>
<keyword evidence="3" id="KW-1185">Reference proteome</keyword>
<proteinExistence type="predicted"/>
<feature type="compositionally biased region" description="Low complexity" evidence="1">
    <location>
        <begin position="163"/>
        <end position="189"/>
    </location>
</feature>
<gene>
    <name evidence="2" type="ORF">GPECTOR_57g464</name>
</gene>
<evidence type="ECO:0000313" key="3">
    <source>
        <dbReference type="Proteomes" id="UP000075714"/>
    </source>
</evidence>
<evidence type="ECO:0000256" key="1">
    <source>
        <dbReference type="SAM" id="MobiDB-lite"/>
    </source>
</evidence>
<evidence type="ECO:0000313" key="2">
    <source>
        <dbReference type="EMBL" id="KXZ45174.1"/>
    </source>
</evidence>
<sequence>MGRVVRLKSARGAAAAGTGPSSNSSSSSNTENPSGSADAAAEGPLTTADGGGAAAGELGKLGRAARAASTAPPMGRVVRLKDVRDAPAAAAPGGEGPPEGRAGGRGGRGRGRAYEWELAVSCFGPAAPPAERLISWTRVCPLPGGDLSPPDALLAAEQQLLRLRDATPAQPDSAAGAAATEKASTATEGNATAASASGQPPQEQHQQRSEPEPEHSKNRTGKRRRMQGQGEGGEAAASLVAAAQLLAAARAVSEVPVPADGFDAALRRASLDEVCRRAPSDAQRRRLERLARGSRMFGLDPAVFLAVCPGGLAAARRGPGDSPASSLPAGSSSGDDGPGLEGYALSELQTLAAGGAGERRQRGGGGGGGRSSSSSSVDEDSNGMAEYVAAAAASAAPPGLLLHHVMAVQQLVEAAENAYEAQVAAEAAAAGLPPPATRRQVAFVRSLMRRAARGVEADPGRWLRSLFRGAVPERRLRRLVEEMVQEEYGPTVREYDMARRQYGGVAGGGAGGSVTRRSQPRDPLEELLRALDRKGAKEVIDRLQEQVAKLPRGSA</sequence>
<dbReference type="OrthoDB" id="551384at2759"/>
<feature type="region of interest" description="Disordered" evidence="1">
    <location>
        <begin position="315"/>
        <end position="342"/>
    </location>
</feature>
<feature type="compositionally biased region" description="Low complexity" evidence="1">
    <location>
        <begin position="55"/>
        <end position="68"/>
    </location>
</feature>
<name>A0A150G5S7_GONPE</name>
<feature type="compositionally biased region" description="Basic and acidic residues" evidence="1">
    <location>
        <begin position="205"/>
        <end position="217"/>
    </location>
</feature>
<dbReference type="Proteomes" id="UP000075714">
    <property type="component" value="Unassembled WGS sequence"/>
</dbReference>
<feature type="compositionally biased region" description="Low complexity" evidence="1">
    <location>
        <begin position="315"/>
        <end position="335"/>
    </location>
</feature>
<protein>
    <submittedName>
        <fullName evidence="2">Uncharacterized protein</fullName>
    </submittedName>
</protein>
<feature type="compositionally biased region" description="Polar residues" evidence="1">
    <location>
        <begin position="190"/>
        <end position="204"/>
    </location>
</feature>
<comment type="caution">
    <text evidence="2">The sequence shown here is derived from an EMBL/GenBank/DDBJ whole genome shotgun (WGS) entry which is preliminary data.</text>
</comment>
<feature type="compositionally biased region" description="Gly residues" evidence="1">
    <location>
        <begin position="93"/>
        <end position="106"/>
    </location>
</feature>
<dbReference type="AlphaFoldDB" id="A0A150G5S7"/>
<feature type="region of interest" description="Disordered" evidence="1">
    <location>
        <begin position="1"/>
        <end position="110"/>
    </location>
</feature>
<accession>A0A150G5S7</accession>
<organism evidence="2 3">
    <name type="scientific">Gonium pectorale</name>
    <name type="common">Green alga</name>
    <dbReference type="NCBI Taxonomy" id="33097"/>
    <lineage>
        <taxon>Eukaryota</taxon>
        <taxon>Viridiplantae</taxon>
        <taxon>Chlorophyta</taxon>
        <taxon>core chlorophytes</taxon>
        <taxon>Chlorophyceae</taxon>
        <taxon>CS clade</taxon>
        <taxon>Chlamydomonadales</taxon>
        <taxon>Volvocaceae</taxon>
        <taxon>Gonium</taxon>
    </lineage>
</organism>
<feature type="compositionally biased region" description="Low complexity" evidence="1">
    <location>
        <begin position="10"/>
        <end position="37"/>
    </location>
</feature>
<feature type="region of interest" description="Disordered" evidence="1">
    <location>
        <begin position="163"/>
        <end position="236"/>
    </location>
</feature>
<dbReference type="EMBL" id="LSYV01000058">
    <property type="protein sequence ID" value="KXZ45174.1"/>
    <property type="molecule type" value="Genomic_DNA"/>
</dbReference>
<feature type="region of interest" description="Disordered" evidence="1">
    <location>
        <begin position="355"/>
        <end position="380"/>
    </location>
</feature>